<dbReference type="InterPro" id="IPR011333">
    <property type="entry name" value="SKP1/BTB/POZ_sf"/>
</dbReference>
<accession>A0AAD9YNK0</accession>
<organism evidence="2 3">
    <name type="scientific">Colletotrichum kahawae</name>
    <name type="common">Coffee berry disease fungus</name>
    <dbReference type="NCBI Taxonomy" id="34407"/>
    <lineage>
        <taxon>Eukaryota</taxon>
        <taxon>Fungi</taxon>
        <taxon>Dikarya</taxon>
        <taxon>Ascomycota</taxon>
        <taxon>Pezizomycotina</taxon>
        <taxon>Sordariomycetes</taxon>
        <taxon>Hypocreomycetidae</taxon>
        <taxon>Glomerellales</taxon>
        <taxon>Glomerellaceae</taxon>
        <taxon>Colletotrichum</taxon>
        <taxon>Colletotrichum gloeosporioides species complex</taxon>
    </lineage>
</organism>
<keyword evidence="3" id="KW-1185">Reference proteome</keyword>
<comment type="caution">
    <text evidence="2">The sequence shown here is derived from an EMBL/GenBank/DDBJ whole genome shotgun (WGS) entry which is preliminary data.</text>
</comment>
<evidence type="ECO:0000313" key="2">
    <source>
        <dbReference type="EMBL" id="KAK2772871.1"/>
    </source>
</evidence>
<dbReference type="EMBL" id="VYYT01000062">
    <property type="protein sequence ID" value="KAK2772871.1"/>
    <property type="molecule type" value="Genomic_DNA"/>
</dbReference>
<evidence type="ECO:0000313" key="3">
    <source>
        <dbReference type="Proteomes" id="UP001281614"/>
    </source>
</evidence>
<name>A0AAD9YNK0_COLKA</name>
<reference evidence="2" key="1">
    <citation type="submission" date="2023-02" db="EMBL/GenBank/DDBJ databases">
        <title>Colletotrichum kahawae CIFC_Que2 genome sequencing and assembly.</title>
        <authorList>
            <person name="Baroncelli R."/>
        </authorList>
    </citation>
    <scope>NUCLEOTIDE SEQUENCE</scope>
    <source>
        <strain evidence="2">CIFC_Que2</strain>
    </source>
</reference>
<dbReference type="SUPFAM" id="SSF54695">
    <property type="entry name" value="POZ domain"/>
    <property type="match status" value="1"/>
</dbReference>
<dbReference type="AlphaFoldDB" id="A0AAD9YNK0"/>
<evidence type="ECO:0000256" key="1">
    <source>
        <dbReference type="SAM" id="MobiDB-lite"/>
    </source>
</evidence>
<dbReference type="Proteomes" id="UP001281614">
    <property type="component" value="Unassembled WGS sequence"/>
</dbReference>
<feature type="region of interest" description="Disordered" evidence="1">
    <location>
        <begin position="27"/>
        <end position="58"/>
    </location>
</feature>
<dbReference type="Gene3D" id="3.30.710.10">
    <property type="entry name" value="Potassium Channel Kv1.1, Chain A"/>
    <property type="match status" value="1"/>
</dbReference>
<sequence length="221" mass="24042">MAEFAPSSQVNSTAPQSDSLTLLSQLLTPESNRRIGNASQPEVLDTQDDTGPLTTTSTAGDEAAFHTMDANSPVAPAPSTSTACTGASWDCLRDVMESPGHGKAFHFDSRGDLVLNVGEAFYEGGQEFVVCSRTVARWSKVFNAMFFGGFAESIPSSRDGTWTVALPEDRIAPVFLILVIIHGPYQTIPTVLERDELFDLLIVTEKYGMTHILRPWASKWL</sequence>
<gene>
    <name evidence="2" type="ORF">CKAH01_13775</name>
</gene>
<protein>
    <submittedName>
        <fullName evidence="2">Nuclear pore protein-like protein</fullName>
    </submittedName>
</protein>
<proteinExistence type="predicted"/>